<dbReference type="Pfam" id="PF00304">
    <property type="entry name" value="Gamma-thionin"/>
    <property type="match status" value="1"/>
</dbReference>
<dbReference type="SUPFAM" id="SSF57095">
    <property type="entry name" value="Scorpion toxin-like"/>
    <property type="match status" value="1"/>
</dbReference>
<evidence type="ECO:0000259" key="2">
    <source>
        <dbReference type="Pfam" id="PF00304"/>
    </source>
</evidence>
<name>A0ABC9AZC3_9POAL</name>
<dbReference type="EMBL" id="OZ075134">
    <property type="protein sequence ID" value="CAL4990582.1"/>
    <property type="molecule type" value="Genomic_DNA"/>
</dbReference>
<gene>
    <name evidence="3" type="ORF">URODEC1_LOCUS60322</name>
</gene>
<evidence type="ECO:0000313" key="4">
    <source>
        <dbReference type="Proteomes" id="UP001497457"/>
    </source>
</evidence>
<keyword evidence="1" id="KW-0732">Signal</keyword>
<dbReference type="Gene3D" id="3.30.30.10">
    <property type="entry name" value="Knottin, scorpion toxin-like"/>
    <property type="match status" value="1"/>
</dbReference>
<organism evidence="3 4">
    <name type="scientific">Urochloa decumbens</name>
    <dbReference type="NCBI Taxonomy" id="240449"/>
    <lineage>
        <taxon>Eukaryota</taxon>
        <taxon>Viridiplantae</taxon>
        <taxon>Streptophyta</taxon>
        <taxon>Embryophyta</taxon>
        <taxon>Tracheophyta</taxon>
        <taxon>Spermatophyta</taxon>
        <taxon>Magnoliopsida</taxon>
        <taxon>Liliopsida</taxon>
        <taxon>Poales</taxon>
        <taxon>Poaceae</taxon>
        <taxon>PACMAD clade</taxon>
        <taxon>Panicoideae</taxon>
        <taxon>Panicodae</taxon>
        <taxon>Paniceae</taxon>
        <taxon>Melinidinae</taxon>
        <taxon>Urochloa</taxon>
    </lineage>
</organism>
<dbReference type="AlphaFoldDB" id="A0ABC9AZC3"/>
<evidence type="ECO:0000256" key="1">
    <source>
        <dbReference type="SAM" id="SignalP"/>
    </source>
</evidence>
<accession>A0ABC9AZC3</accession>
<sequence length="108" mass="11248">MAHSENKNLSAVLLILFLLVPIAAAAGGRIHADSASVKVFFPCNGHLSGDYRGPCFGLINDKGCNRTCLDESTGNVSGECNFFQCWCQTPCNSETAAAADAATAPIPA</sequence>
<reference evidence="4" key="1">
    <citation type="submission" date="2024-06" db="EMBL/GenBank/DDBJ databases">
        <authorList>
            <person name="Ryan C."/>
        </authorList>
    </citation>
    <scope>NUCLEOTIDE SEQUENCE [LARGE SCALE GENOMIC DNA]</scope>
</reference>
<feature type="domain" description="Knottins-like" evidence="2">
    <location>
        <begin position="47"/>
        <end position="91"/>
    </location>
</feature>
<dbReference type="InterPro" id="IPR036574">
    <property type="entry name" value="Scorpion_toxin-like_sf"/>
</dbReference>
<keyword evidence="4" id="KW-1185">Reference proteome</keyword>
<feature type="signal peptide" evidence="1">
    <location>
        <begin position="1"/>
        <end position="25"/>
    </location>
</feature>
<proteinExistence type="predicted"/>
<evidence type="ECO:0000313" key="3">
    <source>
        <dbReference type="EMBL" id="CAL4990582.1"/>
    </source>
</evidence>
<dbReference type="Proteomes" id="UP001497457">
    <property type="component" value="Chromosome 24b"/>
</dbReference>
<feature type="chain" id="PRO_5044785817" description="Knottins-like domain-containing protein" evidence="1">
    <location>
        <begin position="26"/>
        <end position="108"/>
    </location>
</feature>
<protein>
    <recommendedName>
        <fullName evidence="2">Knottins-like domain-containing protein</fullName>
    </recommendedName>
</protein>
<reference evidence="3 4" key="2">
    <citation type="submission" date="2024-10" db="EMBL/GenBank/DDBJ databases">
        <authorList>
            <person name="Ryan C."/>
        </authorList>
    </citation>
    <scope>NUCLEOTIDE SEQUENCE [LARGE SCALE GENOMIC DNA]</scope>
</reference>
<dbReference type="InterPro" id="IPR003614">
    <property type="entry name" value="Knottins"/>
</dbReference>